<feature type="region of interest" description="Disordered" evidence="1">
    <location>
        <begin position="182"/>
        <end position="210"/>
    </location>
</feature>
<dbReference type="Proteomes" id="UP000294003">
    <property type="component" value="Unassembled WGS sequence"/>
</dbReference>
<organism evidence="2 3">
    <name type="scientific">Monosporascus cannonballus</name>
    <dbReference type="NCBI Taxonomy" id="155416"/>
    <lineage>
        <taxon>Eukaryota</taxon>
        <taxon>Fungi</taxon>
        <taxon>Dikarya</taxon>
        <taxon>Ascomycota</taxon>
        <taxon>Pezizomycotina</taxon>
        <taxon>Sordariomycetes</taxon>
        <taxon>Xylariomycetidae</taxon>
        <taxon>Xylariales</taxon>
        <taxon>Xylariales incertae sedis</taxon>
        <taxon>Monosporascus</taxon>
    </lineage>
</organism>
<reference evidence="2 3" key="1">
    <citation type="submission" date="2018-06" db="EMBL/GenBank/DDBJ databases">
        <title>Complete Genomes of Monosporascus.</title>
        <authorList>
            <person name="Robinson A.J."/>
            <person name="Natvig D.O."/>
        </authorList>
    </citation>
    <scope>NUCLEOTIDE SEQUENCE [LARGE SCALE GENOMIC DNA]</scope>
    <source>
        <strain evidence="2 3">CBS 609.92</strain>
    </source>
</reference>
<evidence type="ECO:0000313" key="3">
    <source>
        <dbReference type="Proteomes" id="UP000294003"/>
    </source>
</evidence>
<evidence type="ECO:0000256" key="1">
    <source>
        <dbReference type="SAM" id="MobiDB-lite"/>
    </source>
</evidence>
<proteinExistence type="predicted"/>
<gene>
    <name evidence="2" type="ORF">DL762_008805</name>
</gene>
<feature type="compositionally biased region" description="Polar residues" evidence="1">
    <location>
        <begin position="252"/>
        <end position="276"/>
    </location>
</feature>
<name>A0ABY0GV38_9PEZI</name>
<protein>
    <submittedName>
        <fullName evidence="2">Uncharacterized protein</fullName>
    </submittedName>
</protein>
<sequence length="319" mass="35507">MPKYGFNFGEGNWLLKHLGRDLTKVAFKRYAPTLHRGDIDFLLSVLVQDGVKLIDYVAEVPHLTFWRGVGDQWGWCYGLPEYVRFNLVVTLVQAHEEFERRPPQDFRPANYGPAAKATHEFAKLLREKYGESPEIMDLYFKPLPNIGPRREERSTLPPPAPLTDEELKEANKFNETLYASLDALAADQPRPDRGYESDGSEEEADEKVVAEKSMLSNPLFFFGIELDTEGENIEELARQQRELLTPSRLTIQDNASPGQQQAEADNTESTANQSVNERAGGAGAADDGTLPADGGELNLVQAVVSHKKSESDTAVASAK</sequence>
<evidence type="ECO:0000313" key="2">
    <source>
        <dbReference type="EMBL" id="RYO78229.1"/>
    </source>
</evidence>
<feature type="compositionally biased region" description="Low complexity" evidence="1">
    <location>
        <begin position="284"/>
        <end position="294"/>
    </location>
</feature>
<feature type="region of interest" description="Disordered" evidence="1">
    <location>
        <begin position="252"/>
        <end position="294"/>
    </location>
</feature>
<accession>A0ABY0GV38</accession>
<keyword evidence="3" id="KW-1185">Reference proteome</keyword>
<dbReference type="EMBL" id="QJNS01000398">
    <property type="protein sequence ID" value="RYO78229.1"/>
    <property type="molecule type" value="Genomic_DNA"/>
</dbReference>
<comment type="caution">
    <text evidence="2">The sequence shown here is derived from an EMBL/GenBank/DDBJ whole genome shotgun (WGS) entry which is preliminary data.</text>
</comment>